<feature type="compositionally biased region" description="Low complexity" evidence="1">
    <location>
        <begin position="9"/>
        <end position="34"/>
    </location>
</feature>
<keyword evidence="3" id="KW-1185">Reference proteome</keyword>
<evidence type="ECO:0000313" key="2">
    <source>
        <dbReference type="EMBL" id="CAK0789168.1"/>
    </source>
</evidence>
<comment type="caution">
    <text evidence="2">The sequence shown here is derived from an EMBL/GenBank/DDBJ whole genome shotgun (WGS) entry which is preliminary data.</text>
</comment>
<sequence length="361" mass="36593">MAAGRGESAALARARTPPGRGAPGRAGAVPGATTQWGAAGVLLRPASGRGPLPRRDRARPRQGCRGPGAEPEAAAGAGGARLEPVEGYAGHGRLPGRSPPRRARPGPASPAPAVPSRRPRDSGSPLSRPSTPSCSDDREVWNDGRGKYKGCGYRYPLRSEQDQSAQGRGFPRFAQSCWVGAGSPSLARGARPGRRPGRPPLGGPAPIQGTRAELGKLSCLCSLQLPFEEQAAGGLPDADGEAAEPPDPAGAAAARGVPLARHAQPRPRKHGAGAAQGPGRLAAIGEDKTAQAYTAFGAPCGPPGSALEPLAGARSDARAAFSSEPAVLERAPAGPRPHARRASDPNTAGAAPLGWPPRAGW</sequence>
<feature type="region of interest" description="Disordered" evidence="1">
    <location>
        <begin position="232"/>
        <end position="281"/>
    </location>
</feature>
<evidence type="ECO:0008006" key="4">
    <source>
        <dbReference type="Google" id="ProtNLM"/>
    </source>
</evidence>
<dbReference type="Proteomes" id="UP001189429">
    <property type="component" value="Unassembled WGS sequence"/>
</dbReference>
<evidence type="ECO:0000256" key="1">
    <source>
        <dbReference type="SAM" id="MobiDB-lite"/>
    </source>
</evidence>
<feature type="region of interest" description="Disordered" evidence="1">
    <location>
        <begin position="181"/>
        <end position="209"/>
    </location>
</feature>
<feature type="compositionally biased region" description="Basic and acidic residues" evidence="1">
    <location>
        <begin position="135"/>
        <end position="146"/>
    </location>
</feature>
<accession>A0ABN9PG82</accession>
<name>A0ABN9PG82_9DINO</name>
<proteinExistence type="predicted"/>
<organism evidence="2 3">
    <name type="scientific">Prorocentrum cordatum</name>
    <dbReference type="NCBI Taxonomy" id="2364126"/>
    <lineage>
        <taxon>Eukaryota</taxon>
        <taxon>Sar</taxon>
        <taxon>Alveolata</taxon>
        <taxon>Dinophyceae</taxon>
        <taxon>Prorocentrales</taxon>
        <taxon>Prorocentraceae</taxon>
        <taxon>Prorocentrum</taxon>
    </lineage>
</organism>
<evidence type="ECO:0000313" key="3">
    <source>
        <dbReference type="Proteomes" id="UP001189429"/>
    </source>
</evidence>
<feature type="region of interest" description="Disordered" evidence="1">
    <location>
        <begin position="294"/>
        <end position="361"/>
    </location>
</feature>
<dbReference type="EMBL" id="CAUYUJ010000184">
    <property type="protein sequence ID" value="CAK0789168.1"/>
    <property type="molecule type" value="Genomic_DNA"/>
</dbReference>
<protein>
    <recommendedName>
        <fullName evidence="4">Collagen alpha-1(I) chain-like</fullName>
    </recommendedName>
</protein>
<gene>
    <name evidence="2" type="ORF">PCOR1329_LOCUS818</name>
</gene>
<reference evidence="2" key="1">
    <citation type="submission" date="2023-10" db="EMBL/GenBank/DDBJ databases">
        <authorList>
            <person name="Chen Y."/>
            <person name="Shah S."/>
            <person name="Dougan E. K."/>
            <person name="Thang M."/>
            <person name="Chan C."/>
        </authorList>
    </citation>
    <scope>NUCLEOTIDE SEQUENCE [LARGE SCALE GENOMIC DNA]</scope>
</reference>
<feature type="compositionally biased region" description="Polar residues" evidence="1">
    <location>
        <begin position="124"/>
        <end position="134"/>
    </location>
</feature>
<feature type="region of interest" description="Disordered" evidence="1">
    <location>
        <begin position="1"/>
        <end position="168"/>
    </location>
</feature>